<proteinExistence type="inferred from homology"/>
<evidence type="ECO:0000256" key="2">
    <source>
        <dbReference type="ARBA" id="ARBA00022475"/>
    </source>
</evidence>
<dbReference type="OrthoDB" id="9804712at2"/>
<feature type="region of interest" description="Disordered" evidence="7">
    <location>
        <begin position="549"/>
        <end position="574"/>
    </location>
</feature>
<dbReference type="GO" id="GO:0006935">
    <property type="term" value="P:chemotaxis"/>
    <property type="evidence" value="ECO:0007669"/>
    <property type="project" value="InterPro"/>
</dbReference>
<feature type="domain" description="Methyl-accepting transducer" evidence="9">
    <location>
        <begin position="310"/>
        <end position="560"/>
    </location>
</feature>
<evidence type="ECO:0000313" key="11">
    <source>
        <dbReference type="EMBL" id="GGM29862.1"/>
    </source>
</evidence>
<keyword evidence="12" id="KW-1185">Reference proteome</keyword>
<feature type="region of interest" description="Disordered" evidence="7">
    <location>
        <begin position="1"/>
        <end position="21"/>
    </location>
</feature>
<dbReference type="Pfam" id="PF00015">
    <property type="entry name" value="MCPsignal"/>
    <property type="match status" value="1"/>
</dbReference>
<keyword evidence="2" id="KW-1003">Cell membrane</keyword>
<dbReference type="SUPFAM" id="SSF58104">
    <property type="entry name" value="Methyl-accepting chemotaxis protein (MCP) signaling domain"/>
    <property type="match status" value="1"/>
</dbReference>
<dbReference type="AlphaFoldDB" id="A0A917TN48"/>
<evidence type="ECO:0000256" key="5">
    <source>
        <dbReference type="ARBA" id="ARBA00029447"/>
    </source>
</evidence>
<dbReference type="PANTHER" id="PTHR32089:SF114">
    <property type="entry name" value="METHYL-ACCEPTING CHEMOTAXIS PROTEIN MCPB"/>
    <property type="match status" value="1"/>
</dbReference>
<reference evidence="11" key="1">
    <citation type="journal article" date="2014" name="Int. J. Syst. Evol. Microbiol.">
        <title>Complete genome sequence of Corynebacterium casei LMG S-19264T (=DSM 44701T), isolated from a smear-ripened cheese.</title>
        <authorList>
            <consortium name="US DOE Joint Genome Institute (JGI-PGF)"/>
            <person name="Walter F."/>
            <person name="Albersmeier A."/>
            <person name="Kalinowski J."/>
            <person name="Ruckert C."/>
        </authorList>
    </citation>
    <scope>NUCLEOTIDE SEQUENCE</scope>
    <source>
        <strain evidence="11">CGMCC 1.6333</strain>
    </source>
</reference>
<evidence type="ECO:0000256" key="6">
    <source>
        <dbReference type="PROSITE-ProRule" id="PRU00284"/>
    </source>
</evidence>
<evidence type="ECO:0000256" key="7">
    <source>
        <dbReference type="SAM" id="MobiDB-lite"/>
    </source>
</evidence>
<dbReference type="Proteomes" id="UP000618460">
    <property type="component" value="Unassembled WGS sequence"/>
</dbReference>
<name>A0A917TN48_9BACI</name>
<dbReference type="CDD" id="cd11386">
    <property type="entry name" value="MCP_signal"/>
    <property type="match status" value="1"/>
</dbReference>
<gene>
    <name evidence="11" type="primary">yvaQ</name>
    <name evidence="11" type="ORF">GCM10011351_14980</name>
</gene>
<dbReference type="SMART" id="SM00304">
    <property type="entry name" value="HAMP"/>
    <property type="match status" value="1"/>
</dbReference>
<dbReference type="InterPro" id="IPR003660">
    <property type="entry name" value="HAMP_dom"/>
</dbReference>
<comment type="similarity">
    <text evidence="5">Belongs to the methyl-accepting chemotaxis (MCP) protein family.</text>
</comment>
<dbReference type="PROSITE" id="PS50111">
    <property type="entry name" value="CHEMOTAXIS_TRANSDUC_2"/>
    <property type="match status" value="1"/>
</dbReference>
<dbReference type="InterPro" id="IPR004089">
    <property type="entry name" value="MCPsignal_dom"/>
</dbReference>
<feature type="transmembrane region" description="Helical" evidence="8">
    <location>
        <begin position="214"/>
        <end position="236"/>
    </location>
</feature>
<sequence length="596" mass="63971">MPNLAQKLKKNRKPNKDKAKLKSYKQGKGGSILRFKNLKIGRKYGVIFLFIFLLLGISTSIVANSMSEASDAVAALERRGDRAITIADINSKINAKTNTANQFIQFGGQTNIDKYKDQQEEINQLINSVKSQLSSGKQAVLLSQVDDLNEEMNQLFLEDITTSFNNEDDSLASFSDEFNSLTTETMAFLDGLVKIINEERATAVDHANSSQETAMSTLVVAMIVSIVIGVIMILLVSRSVSKNLDRVVVMSDEIADGNLSVEPLSYQSKDEIGKLATSMNAMQDNLKRIVQNISGTATTVGTQSEELSQAVNEVRVGSEQIAATMEELASGTETQANYAGDLSQSMKDFVTHITQANKNGEEINGSAGQVLSKTEEGNQLMATSVKQMGSIDAIVKEAVEKVRGLDVQSREISKLVSVIKDIADQTNLLALNAAIEAARAGEHGKGFAVVADEVRKLAEQVGASVSDITSIVTNIQTESNAVTNALEEGYQEVEVGTKQIKATDATFSAIQNAVNDMVATIKTVTDGLTDMATESDKMNASIEEIASISEESAAGVEETSASSEEATSSLEGISDGSVELARSAEKLNSVVQQFKL</sequence>
<dbReference type="GO" id="GO:0005886">
    <property type="term" value="C:plasma membrane"/>
    <property type="evidence" value="ECO:0007669"/>
    <property type="project" value="UniProtKB-SubCell"/>
</dbReference>
<keyword evidence="8" id="KW-1133">Transmembrane helix</keyword>
<dbReference type="CDD" id="cd06225">
    <property type="entry name" value="HAMP"/>
    <property type="match status" value="1"/>
</dbReference>
<evidence type="ECO:0000256" key="8">
    <source>
        <dbReference type="SAM" id="Phobius"/>
    </source>
</evidence>
<evidence type="ECO:0000256" key="4">
    <source>
        <dbReference type="ARBA" id="ARBA00023224"/>
    </source>
</evidence>
<dbReference type="GO" id="GO:0007165">
    <property type="term" value="P:signal transduction"/>
    <property type="evidence" value="ECO:0007669"/>
    <property type="project" value="UniProtKB-KW"/>
</dbReference>
<dbReference type="Gene3D" id="6.10.340.10">
    <property type="match status" value="1"/>
</dbReference>
<dbReference type="PROSITE" id="PS50885">
    <property type="entry name" value="HAMP"/>
    <property type="match status" value="1"/>
</dbReference>
<dbReference type="RefSeq" id="WP_117154238.1">
    <property type="nucleotide sequence ID" value="NZ_BMLG01000006.1"/>
</dbReference>
<keyword evidence="4 6" id="KW-0807">Transducer</keyword>
<dbReference type="PANTHER" id="PTHR32089">
    <property type="entry name" value="METHYL-ACCEPTING CHEMOTAXIS PROTEIN MCPB"/>
    <property type="match status" value="1"/>
</dbReference>
<keyword evidence="3 8" id="KW-0472">Membrane</keyword>
<feature type="transmembrane region" description="Helical" evidence="8">
    <location>
        <begin position="44"/>
        <end position="63"/>
    </location>
</feature>
<organism evidence="11 12">
    <name type="scientific">Paraliobacillus quinghaiensis</name>
    <dbReference type="NCBI Taxonomy" id="470815"/>
    <lineage>
        <taxon>Bacteria</taxon>
        <taxon>Bacillati</taxon>
        <taxon>Bacillota</taxon>
        <taxon>Bacilli</taxon>
        <taxon>Bacillales</taxon>
        <taxon>Bacillaceae</taxon>
        <taxon>Paraliobacillus</taxon>
    </lineage>
</organism>
<dbReference type="EMBL" id="BMLG01000006">
    <property type="protein sequence ID" value="GGM29862.1"/>
    <property type="molecule type" value="Genomic_DNA"/>
</dbReference>
<dbReference type="Pfam" id="PF00672">
    <property type="entry name" value="HAMP"/>
    <property type="match status" value="1"/>
</dbReference>
<evidence type="ECO:0000259" key="9">
    <source>
        <dbReference type="PROSITE" id="PS50111"/>
    </source>
</evidence>
<dbReference type="PRINTS" id="PR00260">
    <property type="entry name" value="CHEMTRNSDUCR"/>
</dbReference>
<keyword evidence="8" id="KW-0812">Transmembrane</keyword>
<dbReference type="Gene3D" id="1.10.287.950">
    <property type="entry name" value="Methyl-accepting chemotaxis protein"/>
    <property type="match status" value="1"/>
</dbReference>
<protein>
    <submittedName>
        <fullName evidence="11">Sensory transducer protein YvaQ</fullName>
    </submittedName>
</protein>
<evidence type="ECO:0000313" key="12">
    <source>
        <dbReference type="Proteomes" id="UP000618460"/>
    </source>
</evidence>
<feature type="compositionally biased region" description="Low complexity" evidence="7">
    <location>
        <begin position="549"/>
        <end position="572"/>
    </location>
</feature>
<comment type="subcellular location">
    <subcellularLocation>
        <location evidence="1">Cell membrane</location>
    </subcellularLocation>
</comment>
<feature type="domain" description="HAMP" evidence="10">
    <location>
        <begin position="238"/>
        <end position="291"/>
    </location>
</feature>
<comment type="caution">
    <text evidence="11">The sequence shown here is derived from an EMBL/GenBank/DDBJ whole genome shotgun (WGS) entry which is preliminary data.</text>
</comment>
<evidence type="ECO:0000256" key="1">
    <source>
        <dbReference type="ARBA" id="ARBA00004236"/>
    </source>
</evidence>
<evidence type="ECO:0000259" key="10">
    <source>
        <dbReference type="PROSITE" id="PS50885"/>
    </source>
</evidence>
<dbReference type="SMART" id="SM00283">
    <property type="entry name" value="MA"/>
    <property type="match status" value="1"/>
</dbReference>
<evidence type="ECO:0000256" key="3">
    <source>
        <dbReference type="ARBA" id="ARBA00023136"/>
    </source>
</evidence>
<reference evidence="11" key="2">
    <citation type="submission" date="2020-09" db="EMBL/GenBank/DDBJ databases">
        <authorList>
            <person name="Sun Q."/>
            <person name="Zhou Y."/>
        </authorList>
    </citation>
    <scope>NUCLEOTIDE SEQUENCE</scope>
    <source>
        <strain evidence="11">CGMCC 1.6333</strain>
    </source>
</reference>
<dbReference type="GO" id="GO:0004888">
    <property type="term" value="F:transmembrane signaling receptor activity"/>
    <property type="evidence" value="ECO:0007669"/>
    <property type="project" value="InterPro"/>
</dbReference>
<dbReference type="InterPro" id="IPR004090">
    <property type="entry name" value="Chemotax_Me-accpt_rcpt"/>
</dbReference>
<accession>A0A917TN48</accession>